<reference evidence="1" key="2">
    <citation type="submission" date="2014-07" db="EMBL/GenBank/DDBJ databases">
        <title>Genetics and epidemiology of antimicrobial resistance in B. fragilis group.</title>
        <authorList>
            <person name="Sydenham T.V."/>
            <person name="Hasman H."/>
            <person name="Kemp M."/>
            <person name="Justesen U.S."/>
        </authorList>
    </citation>
    <scope>NUCLEOTIDE SEQUENCE [LARGE SCALE GENOMIC DNA]</scope>
    <source>
        <strain evidence="1">DCMOUH0018B</strain>
    </source>
</reference>
<sequence>MKYICFWACILPMILCSGCSSPHFKEISLNDAELGLCSFREFDLDSTNILYPRGLFYFDHHLILVEVKNNPTLSFWTSDSLKYEFSSGYIGGGPNELIRPRADYFTSSDSSFFILDSDIEREIKIENRGICILNNIPIAVSDAINQLVRLDHGHYIMSGKTDGASGKEHFIYSKGEFTPFGDYPSTNLEKMEQAKFDYKFTAGKMGKKVILDFYLYHNLIRKYSIKGELLQEIRLQDIPDRHNTYEKFREQSVYPYWRKAVATDDAIYVLFYQGVTEKVIYSEGAIPELQVWDWEGKLKKRFLFDKIYDNFTVSPDGRLYALNTQEPYKIYTYEVGK</sequence>
<dbReference type="RefSeq" id="WP_044302117.1">
    <property type="nucleotide sequence ID" value="NZ_CAEUHN010000020.1"/>
</dbReference>
<dbReference type="SUPFAM" id="SSF69304">
    <property type="entry name" value="Tricorn protease N-terminal domain"/>
    <property type="match status" value="1"/>
</dbReference>
<comment type="caution">
    <text evidence="1">The sequence shown here is derived from an EMBL/GenBank/DDBJ whole genome shotgun (WGS) entry which is preliminary data.</text>
</comment>
<reference evidence="1" key="1">
    <citation type="book" date="2014" name="THE 24TH EUROPEAN CONGRESS OF CLINICAL MICROBIOLOGY AND INFECTIOUS DISEASES" publisher="ECCMID 2014" city="Barcelona, Spain">
        <title>Identification of resistance genes in three multidrug-resistant Bacteroides fragilis isolates by whole genome sequencing.</title>
        <editorList>
            <person name="Unknown"/>
            <person name="A."/>
        </editorList>
        <authorList>
            <person name="Sydenham T.V."/>
            <person name="Hasman H."/>
            <person name="Wang M."/>
            <person name="Soki J."/>
            <person name="Nagy E."/>
            <person name="Justesen U.S."/>
        </authorList>
    </citation>
    <scope>NUCLEOTIDE SEQUENCE</scope>
    <source>
        <strain evidence="1">DCMOUH0018B</strain>
    </source>
</reference>
<dbReference type="EMBL" id="JAPUAC010000018">
    <property type="protein sequence ID" value="MCZ2656225.1"/>
    <property type="molecule type" value="Genomic_DNA"/>
</dbReference>
<keyword evidence="2" id="KW-0449">Lipoprotein</keyword>
<evidence type="ECO:0000313" key="1">
    <source>
        <dbReference type="EMBL" id="KFX72344.1"/>
    </source>
</evidence>
<dbReference type="AlphaFoldDB" id="A0A0I9UHT0"/>
<dbReference type="EMBL" id="JMZZ02000228">
    <property type="protein sequence ID" value="KFX72344.1"/>
    <property type="molecule type" value="Genomic_DNA"/>
</dbReference>
<proteinExistence type="predicted"/>
<dbReference type="PATRIC" id="fig|817.53.peg.4744"/>
<dbReference type="Proteomes" id="UP001075704">
    <property type="component" value="Unassembled WGS sequence"/>
</dbReference>
<protein>
    <submittedName>
        <fullName evidence="2">BF3164 family lipoprotein</fullName>
    </submittedName>
</protein>
<accession>A0A0I9UHT0</accession>
<reference evidence="2" key="3">
    <citation type="submission" date="2022-12" db="EMBL/GenBank/DDBJ databases">
        <title>Development of a Multilocus Sequence Typing Scheme for Bacteroides fragilis Based on Whole Genome Sequencing Data and Clinical Application.</title>
        <authorList>
            <person name="Nielsen F.D."/>
            <person name="Justesen U.S."/>
        </authorList>
    </citation>
    <scope>NUCLEOTIDE SEQUENCE</scope>
    <source>
        <strain evidence="2">BF_BC_ODE_DK_2015_2</strain>
    </source>
</reference>
<evidence type="ECO:0000313" key="2">
    <source>
        <dbReference type="EMBL" id="MCZ2656225.1"/>
    </source>
</evidence>
<dbReference type="Pfam" id="PF15869">
    <property type="entry name" value="TolB_like"/>
    <property type="match status" value="1"/>
</dbReference>
<gene>
    <name evidence="1" type="ORF">EE52_0222940</name>
    <name evidence="2" type="ORF">O1422_18915</name>
</gene>
<organism evidence="1">
    <name type="scientific">Bacteroides fragilis</name>
    <dbReference type="NCBI Taxonomy" id="817"/>
    <lineage>
        <taxon>Bacteria</taxon>
        <taxon>Pseudomonadati</taxon>
        <taxon>Bacteroidota</taxon>
        <taxon>Bacteroidia</taxon>
        <taxon>Bacteroidales</taxon>
        <taxon>Bacteroidaceae</taxon>
        <taxon>Bacteroides</taxon>
    </lineage>
</organism>
<name>A0A0I9UHT0_BACFG</name>